<feature type="non-terminal residue" evidence="1">
    <location>
        <position position="1"/>
    </location>
</feature>
<gene>
    <name evidence="1" type="ORF">S06H3_29722</name>
</gene>
<dbReference type="AlphaFoldDB" id="X1N923"/>
<reference evidence="1" key="1">
    <citation type="journal article" date="2014" name="Front. Microbiol.">
        <title>High frequency of phylogenetically diverse reductive dehalogenase-homologous genes in deep subseafloor sedimentary metagenomes.</title>
        <authorList>
            <person name="Kawai M."/>
            <person name="Futagami T."/>
            <person name="Toyoda A."/>
            <person name="Takaki Y."/>
            <person name="Nishi S."/>
            <person name="Hori S."/>
            <person name="Arai W."/>
            <person name="Tsubouchi T."/>
            <person name="Morono Y."/>
            <person name="Uchiyama I."/>
            <person name="Ito T."/>
            <person name="Fujiyama A."/>
            <person name="Inagaki F."/>
            <person name="Takami H."/>
        </authorList>
    </citation>
    <scope>NUCLEOTIDE SEQUENCE</scope>
    <source>
        <strain evidence="1">Expedition CK06-06</strain>
    </source>
</reference>
<protein>
    <submittedName>
        <fullName evidence="1">Uncharacterized protein</fullName>
    </submittedName>
</protein>
<accession>X1N923</accession>
<evidence type="ECO:0000313" key="1">
    <source>
        <dbReference type="EMBL" id="GAI23360.1"/>
    </source>
</evidence>
<dbReference type="EMBL" id="BARV01017440">
    <property type="protein sequence ID" value="GAI23360.1"/>
    <property type="molecule type" value="Genomic_DNA"/>
</dbReference>
<name>X1N923_9ZZZZ</name>
<organism evidence="1">
    <name type="scientific">marine sediment metagenome</name>
    <dbReference type="NCBI Taxonomy" id="412755"/>
    <lineage>
        <taxon>unclassified sequences</taxon>
        <taxon>metagenomes</taxon>
        <taxon>ecological metagenomes</taxon>
    </lineage>
</organism>
<comment type="caution">
    <text evidence="1">The sequence shown here is derived from an EMBL/GenBank/DDBJ whole genome shotgun (WGS) entry which is preliminary data.</text>
</comment>
<proteinExistence type="predicted"/>
<sequence length="120" mass="12801">EKKIDSHVSFGPLQIASDPKLRGNIAELDLITAGGSVGSNDVDCKVYVGDDAEGIVTRLEASSAPDLLKVLKAPGRQKGNTIRQKLNGVYAGIQLRNNTLAQTWGFEQLLVGAKQTGRVK</sequence>